<comment type="caution">
    <text evidence="4">The sequence shown here is derived from an EMBL/GenBank/DDBJ whole genome shotgun (WGS) entry which is preliminary data.</text>
</comment>
<comment type="function">
    <text evidence="1">Catalyzes oxygen-dependent 5-hydroxyuridine (ho5U) modification at position 34 in tRNAs.</text>
</comment>
<dbReference type="Gene3D" id="3.40.250.10">
    <property type="entry name" value="Rhodanese-like domain"/>
    <property type="match status" value="1"/>
</dbReference>
<dbReference type="Pfam" id="PF12368">
    <property type="entry name" value="Rhodanese_C"/>
    <property type="match status" value="1"/>
</dbReference>
<protein>
    <recommendedName>
        <fullName evidence="1">tRNA uridine(34) hydroxylase</fullName>
        <ecNumber evidence="1">1.14.-.-</ecNumber>
    </recommendedName>
    <alternativeName>
        <fullName evidence="1">tRNA hydroxylation protein O</fullName>
    </alternativeName>
</protein>
<dbReference type="RefSeq" id="WP_290001288.1">
    <property type="nucleotide sequence ID" value="NZ_JAUEPH010000006.1"/>
</dbReference>
<dbReference type="Proteomes" id="UP001171916">
    <property type="component" value="Unassembled WGS sequence"/>
</dbReference>
<dbReference type="PANTHER" id="PTHR43268">
    <property type="entry name" value="THIOSULFATE SULFURTRANSFERASE/RHODANESE-LIKE DOMAIN-CONTAINING PROTEIN 2"/>
    <property type="match status" value="1"/>
</dbReference>
<dbReference type="HAMAP" id="MF_00469">
    <property type="entry name" value="TrhO"/>
    <property type="match status" value="1"/>
</dbReference>
<feature type="region of interest" description="Disordered" evidence="2">
    <location>
        <begin position="286"/>
        <end position="322"/>
    </location>
</feature>
<keyword evidence="1" id="KW-0560">Oxidoreductase</keyword>
<dbReference type="EC" id="1.14.-.-" evidence="1"/>
<dbReference type="InterPro" id="IPR036873">
    <property type="entry name" value="Rhodanese-like_dom_sf"/>
</dbReference>
<evidence type="ECO:0000313" key="5">
    <source>
        <dbReference type="Proteomes" id="UP001171916"/>
    </source>
</evidence>
<dbReference type="InterPro" id="IPR022111">
    <property type="entry name" value="Rhodanese_C"/>
</dbReference>
<name>A0ABT7YF96_9BACT</name>
<dbReference type="CDD" id="cd01518">
    <property type="entry name" value="RHOD_YceA"/>
    <property type="match status" value="1"/>
</dbReference>
<dbReference type="SUPFAM" id="SSF52821">
    <property type="entry name" value="Rhodanese/Cell cycle control phosphatase"/>
    <property type="match status" value="1"/>
</dbReference>
<evidence type="ECO:0000256" key="1">
    <source>
        <dbReference type="HAMAP-Rule" id="MF_00469"/>
    </source>
</evidence>
<dbReference type="InterPro" id="IPR020936">
    <property type="entry name" value="TrhO"/>
</dbReference>
<dbReference type="InterPro" id="IPR040503">
    <property type="entry name" value="TRHO_N"/>
</dbReference>
<reference evidence="4" key="1">
    <citation type="submission" date="2023-06" db="EMBL/GenBank/DDBJ databases">
        <title>Robiginitalea aurantiacus sp. nov. and Algoriphagus sediminis sp. nov., isolated from coastal sediment.</title>
        <authorList>
            <person name="Zhou Z.Y."/>
            <person name="An J."/>
            <person name="Jia Y.W."/>
            <person name="Du Z.J."/>
        </authorList>
    </citation>
    <scope>NUCLEOTIDE SEQUENCE</scope>
    <source>
        <strain evidence="4">C2-7</strain>
    </source>
</reference>
<feature type="domain" description="Rhodanese" evidence="3">
    <location>
        <begin position="125"/>
        <end position="218"/>
    </location>
</feature>
<feature type="compositionally biased region" description="Basic and acidic residues" evidence="2">
    <location>
        <begin position="312"/>
        <end position="322"/>
    </location>
</feature>
<accession>A0ABT7YF96</accession>
<gene>
    <name evidence="1" type="primary">trhO</name>
    <name evidence="4" type="ORF">QVH07_13665</name>
</gene>
<dbReference type="InterPro" id="IPR001763">
    <property type="entry name" value="Rhodanese-like_dom"/>
</dbReference>
<comment type="catalytic activity">
    <reaction evidence="1">
        <text>uridine(34) in tRNA + AH2 + O2 = 5-hydroxyuridine(34) in tRNA + A + H2O</text>
        <dbReference type="Rhea" id="RHEA:64224"/>
        <dbReference type="Rhea" id="RHEA-COMP:11727"/>
        <dbReference type="Rhea" id="RHEA-COMP:13381"/>
        <dbReference type="ChEBI" id="CHEBI:13193"/>
        <dbReference type="ChEBI" id="CHEBI:15377"/>
        <dbReference type="ChEBI" id="CHEBI:15379"/>
        <dbReference type="ChEBI" id="CHEBI:17499"/>
        <dbReference type="ChEBI" id="CHEBI:65315"/>
        <dbReference type="ChEBI" id="CHEBI:136877"/>
    </reaction>
</comment>
<evidence type="ECO:0000313" key="4">
    <source>
        <dbReference type="EMBL" id="MDN3205206.1"/>
    </source>
</evidence>
<dbReference type="EMBL" id="JAUEPH010000006">
    <property type="protein sequence ID" value="MDN3205206.1"/>
    <property type="molecule type" value="Genomic_DNA"/>
</dbReference>
<dbReference type="SMART" id="SM00450">
    <property type="entry name" value="RHOD"/>
    <property type="match status" value="1"/>
</dbReference>
<proteinExistence type="inferred from homology"/>
<keyword evidence="5" id="KW-1185">Reference proteome</keyword>
<dbReference type="PROSITE" id="PS50206">
    <property type="entry name" value="RHODANESE_3"/>
    <property type="match status" value="1"/>
</dbReference>
<evidence type="ECO:0000259" key="3">
    <source>
        <dbReference type="PROSITE" id="PS50206"/>
    </source>
</evidence>
<sequence length="322" mass="37094">MEKKDYQILLYYCYAKIEDAEEYREQHHLFCIENNIRGRIIISDEGLNGTVSGLKEDTEKYMAYIHSDPRFAKTEFKIDASDKHAFNKIHVRYKPEIVHSSLRHLDPNVRTGKHLEPEEFRKMMAQEDVVILDVRSNYEHELGHFKNALTLDIDNFRDFPEKVKELDHLKGKKVLTYCTGGIKCEKASAYLLEQGFEDVYQLHGGIIKYGKEAQGADFEGKCYVFDNRIAVDVNSVNPTVVSRCHVCNEPSDRMVNCANPTCNIHVPICESCAEELEGACSPECKEHPEKRPYDGTGYYQKESNGYNPYKGWKRETTKAVNS</sequence>
<dbReference type="Gene3D" id="3.30.70.100">
    <property type="match status" value="1"/>
</dbReference>
<dbReference type="Pfam" id="PF17773">
    <property type="entry name" value="UPF0176_N"/>
    <property type="match status" value="1"/>
</dbReference>
<dbReference type="PANTHER" id="PTHR43268:SF3">
    <property type="entry name" value="RHODANESE-LIKE DOMAIN-CONTAINING PROTEIN 7-RELATED"/>
    <property type="match status" value="1"/>
</dbReference>
<keyword evidence="1" id="KW-0819">tRNA processing</keyword>
<comment type="similarity">
    <text evidence="1">Belongs to the TrhO family.</text>
</comment>
<evidence type="ECO:0000256" key="2">
    <source>
        <dbReference type="SAM" id="MobiDB-lite"/>
    </source>
</evidence>
<dbReference type="NCBIfam" id="NF001135">
    <property type="entry name" value="PRK00142.1-3"/>
    <property type="match status" value="1"/>
</dbReference>
<dbReference type="Pfam" id="PF00581">
    <property type="entry name" value="Rhodanese"/>
    <property type="match status" value="1"/>
</dbReference>
<organism evidence="4 5">
    <name type="scientific">Algoriphagus sediminis</name>
    <dbReference type="NCBI Taxonomy" id="3057113"/>
    <lineage>
        <taxon>Bacteria</taxon>
        <taxon>Pseudomonadati</taxon>
        <taxon>Bacteroidota</taxon>
        <taxon>Cytophagia</taxon>
        <taxon>Cytophagales</taxon>
        <taxon>Cyclobacteriaceae</taxon>
        <taxon>Algoriphagus</taxon>
    </lineage>
</organism>